<keyword evidence="1" id="KW-0813">Transport</keyword>
<dbReference type="NCBIfam" id="NF010068">
    <property type="entry name" value="PRK13548.1"/>
    <property type="match status" value="1"/>
</dbReference>
<comment type="function">
    <text evidence="5">Part of the ABC transporter complex HmuTUV involved in hemin import. Responsible for energy coupling to the transport system.</text>
</comment>
<dbReference type="Pfam" id="PF00005">
    <property type="entry name" value="ABC_tran"/>
    <property type="match status" value="1"/>
</dbReference>
<comment type="caution">
    <text evidence="7">The sequence shown here is derived from an EMBL/GenBank/DDBJ whole genome shotgun (WGS) entry which is preliminary data.</text>
</comment>
<dbReference type="CDD" id="cd03214">
    <property type="entry name" value="ABC_Iron-Siderophores_B12_Hemin"/>
    <property type="match status" value="1"/>
</dbReference>
<dbReference type="AlphaFoldDB" id="A0A5B2VQ21"/>
<dbReference type="InterPro" id="IPR027417">
    <property type="entry name" value="P-loop_NTPase"/>
</dbReference>
<dbReference type="SMART" id="SM00382">
    <property type="entry name" value="AAA"/>
    <property type="match status" value="1"/>
</dbReference>
<keyword evidence="4" id="KW-1278">Translocase</keyword>
<dbReference type="Gene3D" id="3.40.50.300">
    <property type="entry name" value="P-loop containing nucleotide triphosphate hydrolases"/>
    <property type="match status" value="1"/>
</dbReference>
<dbReference type="SUPFAM" id="SSF52540">
    <property type="entry name" value="P-loop containing nucleoside triphosphate hydrolases"/>
    <property type="match status" value="1"/>
</dbReference>
<dbReference type="InterPro" id="IPR003593">
    <property type="entry name" value="AAA+_ATPase"/>
</dbReference>
<feature type="domain" description="ABC transporter" evidence="6">
    <location>
        <begin position="2"/>
        <end position="247"/>
    </location>
</feature>
<dbReference type="Proteomes" id="UP000324611">
    <property type="component" value="Unassembled WGS sequence"/>
</dbReference>
<evidence type="ECO:0000256" key="3">
    <source>
        <dbReference type="ARBA" id="ARBA00022840"/>
    </source>
</evidence>
<evidence type="ECO:0000256" key="5">
    <source>
        <dbReference type="ARBA" id="ARBA00037066"/>
    </source>
</evidence>
<dbReference type="PANTHER" id="PTHR42794:SF1">
    <property type="entry name" value="HEMIN IMPORT ATP-BINDING PROTEIN HMUV"/>
    <property type="match status" value="1"/>
</dbReference>
<gene>
    <name evidence="7" type="ORF">F0L74_32260</name>
</gene>
<organism evidence="7 8">
    <name type="scientific">Chitinophaga agrisoli</name>
    <dbReference type="NCBI Taxonomy" id="2607653"/>
    <lineage>
        <taxon>Bacteria</taxon>
        <taxon>Pseudomonadati</taxon>
        <taxon>Bacteroidota</taxon>
        <taxon>Chitinophagia</taxon>
        <taxon>Chitinophagales</taxon>
        <taxon>Chitinophagaceae</taxon>
        <taxon>Chitinophaga</taxon>
    </lineage>
</organism>
<reference evidence="7 8" key="2">
    <citation type="submission" date="2019-09" db="EMBL/GenBank/DDBJ databases">
        <authorList>
            <person name="Jin C."/>
        </authorList>
    </citation>
    <scope>NUCLEOTIDE SEQUENCE [LARGE SCALE GENOMIC DNA]</scope>
    <source>
        <strain evidence="7 8">BN140078</strain>
    </source>
</reference>
<evidence type="ECO:0000256" key="2">
    <source>
        <dbReference type="ARBA" id="ARBA00022741"/>
    </source>
</evidence>
<evidence type="ECO:0000313" key="7">
    <source>
        <dbReference type="EMBL" id="KAA2240810.1"/>
    </source>
</evidence>
<dbReference type="GO" id="GO:0005524">
    <property type="term" value="F:ATP binding"/>
    <property type="evidence" value="ECO:0007669"/>
    <property type="project" value="UniProtKB-KW"/>
</dbReference>
<proteinExistence type="predicted"/>
<dbReference type="PROSITE" id="PS00211">
    <property type="entry name" value="ABC_TRANSPORTER_1"/>
    <property type="match status" value="1"/>
</dbReference>
<dbReference type="PANTHER" id="PTHR42794">
    <property type="entry name" value="HEMIN IMPORT ATP-BINDING PROTEIN HMUV"/>
    <property type="match status" value="1"/>
</dbReference>
<dbReference type="PROSITE" id="PS50893">
    <property type="entry name" value="ABC_TRANSPORTER_2"/>
    <property type="match status" value="1"/>
</dbReference>
<evidence type="ECO:0000256" key="4">
    <source>
        <dbReference type="ARBA" id="ARBA00022967"/>
    </source>
</evidence>
<reference evidence="7 8" key="1">
    <citation type="submission" date="2019-09" db="EMBL/GenBank/DDBJ databases">
        <title>Chitinophaga ginsengihumi sp. nov., isolated from soil of ginseng rhizosphere.</title>
        <authorList>
            <person name="Lee J."/>
        </authorList>
    </citation>
    <scope>NUCLEOTIDE SEQUENCE [LARGE SCALE GENOMIC DNA]</scope>
    <source>
        <strain evidence="7 8">BN140078</strain>
    </source>
</reference>
<keyword evidence="3 7" id="KW-0067">ATP-binding</keyword>
<dbReference type="RefSeq" id="WP_149841988.1">
    <property type="nucleotide sequence ID" value="NZ_VUOC01000004.1"/>
</dbReference>
<keyword evidence="2" id="KW-0547">Nucleotide-binding</keyword>
<protein>
    <submittedName>
        <fullName evidence="7">Heme ABC transporter ATP-binding protein</fullName>
    </submittedName>
</protein>
<evidence type="ECO:0000313" key="8">
    <source>
        <dbReference type="Proteomes" id="UP000324611"/>
    </source>
</evidence>
<dbReference type="InterPro" id="IPR017871">
    <property type="entry name" value="ABC_transporter-like_CS"/>
</dbReference>
<keyword evidence="8" id="KW-1185">Reference proteome</keyword>
<name>A0A5B2VQ21_9BACT</name>
<dbReference type="InterPro" id="IPR003439">
    <property type="entry name" value="ABC_transporter-like_ATP-bd"/>
</dbReference>
<accession>A0A5B2VQ21</accession>
<dbReference type="GO" id="GO:0016887">
    <property type="term" value="F:ATP hydrolysis activity"/>
    <property type="evidence" value="ECO:0007669"/>
    <property type="project" value="InterPro"/>
</dbReference>
<dbReference type="EMBL" id="VUOC01000004">
    <property type="protein sequence ID" value="KAA2240810.1"/>
    <property type="molecule type" value="Genomic_DNA"/>
</dbReference>
<evidence type="ECO:0000256" key="1">
    <source>
        <dbReference type="ARBA" id="ARBA00022448"/>
    </source>
</evidence>
<evidence type="ECO:0000259" key="6">
    <source>
        <dbReference type="PROSITE" id="PS50893"/>
    </source>
</evidence>
<sequence>MLGIKELSLFFGAARILDRVQLQARPGELCVLMGPNGAGKSTLLRTIAGEYIHYRGSITLNGRELHQIPVAAQARQRAVLGQQLVLQMPFTVMEVAGMGRYAYYTRETSLDKAIVTYALQLLQVYDLKDRSYLTLSGGQQQRVQMARVLSQLLEAPDLDGVDYTGRKMLLLDEPVTGMDILHQQLSLQLATRLSQQGVLVLAVLHDFQLAAAYAQRIFLLKEGRLFTQGDVANVLTSAYIKSCFGVEVSVLHHPDCVYPLVATSPAGALFPSPADKAINVY</sequence>